<dbReference type="InterPro" id="IPR011990">
    <property type="entry name" value="TPR-like_helical_dom_sf"/>
</dbReference>
<dbReference type="AlphaFoldDB" id="A0A833RB41"/>
<evidence type="ECO:0000256" key="1">
    <source>
        <dbReference type="ARBA" id="ARBA00022737"/>
    </source>
</evidence>
<keyword evidence="1" id="KW-0677">Repeat</keyword>
<dbReference type="InterPro" id="IPR044190">
    <property type="entry name" value="THA8-like"/>
</dbReference>
<keyword evidence="2" id="KW-0809">Transit peptide</keyword>
<proteinExistence type="predicted"/>
<evidence type="ECO:0000256" key="3">
    <source>
        <dbReference type="PROSITE-ProRule" id="PRU00708"/>
    </source>
</evidence>
<feature type="repeat" description="PPR" evidence="3">
    <location>
        <begin position="153"/>
        <end position="187"/>
    </location>
</feature>
<organism evidence="4 5">
    <name type="scientific">Carex littledalei</name>
    <dbReference type="NCBI Taxonomy" id="544730"/>
    <lineage>
        <taxon>Eukaryota</taxon>
        <taxon>Viridiplantae</taxon>
        <taxon>Streptophyta</taxon>
        <taxon>Embryophyta</taxon>
        <taxon>Tracheophyta</taxon>
        <taxon>Spermatophyta</taxon>
        <taxon>Magnoliopsida</taxon>
        <taxon>Liliopsida</taxon>
        <taxon>Poales</taxon>
        <taxon>Cyperaceae</taxon>
        <taxon>Cyperoideae</taxon>
        <taxon>Cariceae</taxon>
        <taxon>Carex</taxon>
        <taxon>Carex subgen. Euthyceras</taxon>
    </lineage>
</organism>
<name>A0A833RB41_9POAL</name>
<evidence type="ECO:0000313" key="4">
    <source>
        <dbReference type="EMBL" id="KAF3338132.1"/>
    </source>
</evidence>
<comment type="caution">
    <text evidence="4">The sequence shown here is derived from an EMBL/GenBank/DDBJ whole genome shotgun (WGS) entry which is preliminary data.</text>
</comment>
<evidence type="ECO:0000256" key="2">
    <source>
        <dbReference type="ARBA" id="ARBA00022946"/>
    </source>
</evidence>
<dbReference type="EMBL" id="SWLB01000006">
    <property type="protein sequence ID" value="KAF3338132.1"/>
    <property type="molecule type" value="Genomic_DNA"/>
</dbReference>
<dbReference type="PANTHER" id="PTHR47594">
    <property type="entry name" value="PPR CONTAINING PLANT-LIKE PROTEIN"/>
    <property type="match status" value="1"/>
</dbReference>
<dbReference type="PANTHER" id="PTHR47594:SF3">
    <property type="entry name" value="PROTEIN THYLAKOID ASSEMBLY 8, CHLOROPLASTIC"/>
    <property type="match status" value="1"/>
</dbReference>
<dbReference type="GO" id="GO:0000373">
    <property type="term" value="P:Group II intron splicing"/>
    <property type="evidence" value="ECO:0007669"/>
    <property type="project" value="InterPro"/>
</dbReference>
<dbReference type="NCBIfam" id="TIGR00756">
    <property type="entry name" value="PPR"/>
    <property type="match status" value="1"/>
</dbReference>
<dbReference type="GO" id="GO:0003723">
    <property type="term" value="F:RNA binding"/>
    <property type="evidence" value="ECO:0007669"/>
    <property type="project" value="InterPro"/>
</dbReference>
<dbReference type="Proteomes" id="UP000623129">
    <property type="component" value="Unassembled WGS sequence"/>
</dbReference>
<sequence>MASLSSPVSLHLLRLSLTPRRIQVTCGSRDNRSALQRGRVLSSESILAIQSLKRLSLSTNPNNNAFPTSTFSRLLKPDIVAIILELNRQNQPHLSLMVFSFLRTDPAYKTDLSLYASLISSFGESESEEAGLKVDGLVSDLLMEKSDGFTEDERWKLTRVVRSLVKARRGDAVIRVYQEMKRSGLAPDEYLFRVLFRGLKRLGKEEAAMEVERDFKEWWYKGSALGKMESEMKALDEMPHSDGELQQV</sequence>
<evidence type="ECO:0000313" key="5">
    <source>
        <dbReference type="Proteomes" id="UP000623129"/>
    </source>
</evidence>
<dbReference type="InterPro" id="IPR002885">
    <property type="entry name" value="PPR_rpt"/>
</dbReference>
<dbReference type="PROSITE" id="PS51375">
    <property type="entry name" value="PPR"/>
    <property type="match status" value="1"/>
</dbReference>
<protein>
    <submittedName>
        <fullName evidence="4">Pentatricopeptide repeat-containing protein</fullName>
    </submittedName>
</protein>
<dbReference type="GO" id="GO:0009658">
    <property type="term" value="P:chloroplast organization"/>
    <property type="evidence" value="ECO:0007669"/>
    <property type="project" value="InterPro"/>
</dbReference>
<dbReference type="Gene3D" id="1.25.40.10">
    <property type="entry name" value="Tetratricopeptide repeat domain"/>
    <property type="match status" value="1"/>
</dbReference>
<keyword evidence="5" id="KW-1185">Reference proteome</keyword>
<accession>A0A833RB41</accession>
<reference evidence="4" key="1">
    <citation type="submission" date="2020-01" db="EMBL/GenBank/DDBJ databases">
        <title>Genome sequence of Kobresia littledalei, the first chromosome-level genome in the family Cyperaceae.</title>
        <authorList>
            <person name="Qu G."/>
        </authorList>
    </citation>
    <scope>NUCLEOTIDE SEQUENCE</scope>
    <source>
        <strain evidence="4">C.B.Clarke</strain>
        <tissue evidence="4">Leaf</tissue>
    </source>
</reference>
<gene>
    <name evidence="4" type="ORF">FCM35_KLT18719</name>
</gene>
<dbReference type="OrthoDB" id="675068at2759"/>